<dbReference type="GO" id="GO:0005344">
    <property type="term" value="F:oxygen carrier activity"/>
    <property type="evidence" value="ECO:0007669"/>
    <property type="project" value="UniProtKB-KW"/>
</dbReference>
<comment type="similarity">
    <text evidence="4">Belongs to the globin family.</text>
</comment>
<organism evidence="6 7">
    <name type="scientific">Caenorhabditis briggsae</name>
    <dbReference type="NCBI Taxonomy" id="6238"/>
    <lineage>
        <taxon>Eukaryota</taxon>
        <taxon>Metazoa</taxon>
        <taxon>Ecdysozoa</taxon>
        <taxon>Nematoda</taxon>
        <taxon>Chromadorea</taxon>
        <taxon>Rhabditida</taxon>
        <taxon>Rhabditina</taxon>
        <taxon>Rhabditomorpha</taxon>
        <taxon>Rhabditoidea</taxon>
        <taxon>Rhabditidae</taxon>
        <taxon>Peloderinae</taxon>
        <taxon>Caenorhabditis</taxon>
    </lineage>
</organism>
<feature type="domain" description="Globin" evidence="5">
    <location>
        <begin position="174"/>
        <end position="256"/>
    </location>
</feature>
<evidence type="ECO:0000313" key="7">
    <source>
        <dbReference type="Proteomes" id="UP000829354"/>
    </source>
</evidence>
<dbReference type="AlphaFoldDB" id="A0AAE9F5H7"/>
<evidence type="ECO:0000256" key="1">
    <source>
        <dbReference type="ARBA" id="ARBA00022617"/>
    </source>
</evidence>
<evidence type="ECO:0000259" key="5">
    <source>
        <dbReference type="Pfam" id="PF00042"/>
    </source>
</evidence>
<dbReference type="InterPro" id="IPR009050">
    <property type="entry name" value="Globin-like_sf"/>
</dbReference>
<dbReference type="GO" id="GO:0019825">
    <property type="term" value="F:oxygen binding"/>
    <property type="evidence" value="ECO:0007669"/>
    <property type="project" value="InterPro"/>
</dbReference>
<keyword evidence="1 4" id="KW-0349">Heme</keyword>
<reference evidence="6 7" key="1">
    <citation type="submission" date="2022-04" db="EMBL/GenBank/DDBJ databases">
        <title>Chromosome-level reference genomes for two strains of Caenorhabditis briggsae: an improved platform for comparative genomics.</title>
        <authorList>
            <person name="Stevens L."/>
            <person name="Andersen E."/>
        </authorList>
    </citation>
    <scope>NUCLEOTIDE SEQUENCE [LARGE SCALE GENOMIC DNA]</scope>
    <source>
        <strain evidence="6">VX34</strain>
        <tissue evidence="6">Whole-organism</tissue>
    </source>
</reference>
<dbReference type="GO" id="GO:0046872">
    <property type="term" value="F:metal ion binding"/>
    <property type="evidence" value="ECO:0007669"/>
    <property type="project" value="UniProtKB-KW"/>
</dbReference>
<keyword evidence="4" id="KW-0813">Transport</keyword>
<sequence>MHTPTSRQHRKGNANNVKENSFFAYCLPKKEMSETTATIGIGKMYEEFKITQLVNETLTTVIENVQNNHDKISTKAKPRPLSAIHEEIREYDQLSRQLEKEYRKSMRIVDDDFELARAHWIQLQKSNKQGLAIRGCFLTMLEKYPQVRPIWGFGKRIEGRIDETWKPELVEDFYFRHHCASLQAALNMIIQNKDDRNGMRRMLNEMGAHHFFYDACEPHFEVFQDCLLESMRLVLNGGDALDDEIEQSWICLLQTIRLHMGEGIEIQRANYLSQCLIPKEMEEVKENWKKVELYGFRKAGITLCESAFKSYSELLKTHNLKMTLPIEANKTSQSFLALSDQIMMALDKTIQSYTPEDGFMNLIQEIRDFVIKFLVVEVCPPLIRKSFIDGMIHMLCKILCIKHVKEDFLHVWKKVYRVMEQSMIANIVEY</sequence>
<evidence type="ECO:0000256" key="2">
    <source>
        <dbReference type="ARBA" id="ARBA00022723"/>
    </source>
</evidence>
<dbReference type="Pfam" id="PF00042">
    <property type="entry name" value="Globin"/>
    <property type="match status" value="1"/>
</dbReference>
<evidence type="ECO:0000256" key="4">
    <source>
        <dbReference type="RuleBase" id="RU000356"/>
    </source>
</evidence>
<dbReference type="EMBL" id="CP092624">
    <property type="protein sequence ID" value="UMM35775.1"/>
    <property type="molecule type" value="Genomic_DNA"/>
</dbReference>
<dbReference type="InterPro" id="IPR000971">
    <property type="entry name" value="Globin"/>
</dbReference>
<dbReference type="CDD" id="cd01040">
    <property type="entry name" value="Mb-like"/>
    <property type="match status" value="1"/>
</dbReference>
<dbReference type="InterPro" id="IPR050532">
    <property type="entry name" value="Globin-like_OT"/>
</dbReference>
<name>A0AAE9F5H7_CAEBR</name>
<evidence type="ECO:0000256" key="3">
    <source>
        <dbReference type="ARBA" id="ARBA00023004"/>
    </source>
</evidence>
<dbReference type="FunFam" id="1.10.490.10:FF:000023">
    <property type="entry name" value="GLoBin related"/>
    <property type="match status" value="1"/>
</dbReference>
<dbReference type="SUPFAM" id="SSF46458">
    <property type="entry name" value="Globin-like"/>
    <property type="match status" value="1"/>
</dbReference>
<keyword evidence="2" id="KW-0479">Metal-binding</keyword>
<dbReference type="Proteomes" id="UP000829354">
    <property type="component" value="Chromosome V"/>
</dbReference>
<protein>
    <recommendedName>
        <fullName evidence="5">Globin domain-containing protein</fullName>
    </recommendedName>
</protein>
<dbReference type="InterPro" id="IPR012292">
    <property type="entry name" value="Globin/Proto"/>
</dbReference>
<dbReference type="GO" id="GO:0020037">
    <property type="term" value="F:heme binding"/>
    <property type="evidence" value="ECO:0007669"/>
    <property type="project" value="InterPro"/>
</dbReference>
<evidence type="ECO:0000313" key="6">
    <source>
        <dbReference type="EMBL" id="UMM35775.1"/>
    </source>
</evidence>
<keyword evidence="4" id="KW-0561">Oxygen transport</keyword>
<keyword evidence="7" id="KW-1185">Reference proteome</keyword>
<gene>
    <name evidence="6" type="ORF">L5515_008244</name>
</gene>
<dbReference type="Gene3D" id="1.10.490.10">
    <property type="entry name" value="Globins"/>
    <property type="match status" value="2"/>
</dbReference>
<accession>A0AAE9F5H7</accession>
<dbReference type="InterPro" id="IPR044399">
    <property type="entry name" value="Mb-like_M"/>
</dbReference>
<dbReference type="PANTHER" id="PTHR46458">
    <property type="entry name" value="BLR2807 PROTEIN"/>
    <property type="match status" value="1"/>
</dbReference>
<proteinExistence type="inferred from homology"/>
<dbReference type="PANTHER" id="PTHR46458:SF6">
    <property type="entry name" value="GLOBIN FAMILY PROFILE DOMAIN-CONTAINING PROTEIN"/>
    <property type="match status" value="1"/>
</dbReference>
<keyword evidence="3" id="KW-0408">Iron</keyword>